<organism evidence="1 2">
    <name type="scientific">Paraburkholderia phenoliruptrix</name>
    <dbReference type="NCBI Taxonomy" id="252970"/>
    <lineage>
        <taxon>Bacteria</taxon>
        <taxon>Pseudomonadati</taxon>
        <taxon>Pseudomonadota</taxon>
        <taxon>Betaproteobacteria</taxon>
        <taxon>Burkholderiales</taxon>
        <taxon>Burkholderiaceae</taxon>
        <taxon>Paraburkholderia</taxon>
    </lineage>
</organism>
<gene>
    <name evidence="1" type="ORF">LMG22037_06320</name>
</gene>
<name>A0A6J5CN97_9BURK</name>
<dbReference type="EMBL" id="CADIKB010000062">
    <property type="protein sequence ID" value="CAB3739713.1"/>
    <property type="molecule type" value="Genomic_DNA"/>
</dbReference>
<sequence length="30" mass="3627">MRRYQLKLWELREGTLSINTRLSATQFSLD</sequence>
<protein>
    <submittedName>
        <fullName evidence="1">Uncharacterized protein</fullName>
    </submittedName>
</protein>
<proteinExistence type="predicted"/>
<accession>A0A6J5CN97</accession>
<dbReference type="Proteomes" id="UP000494249">
    <property type="component" value="Unassembled WGS sequence"/>
</dbReference>
<reference evidence="1 2" key="1">
    <citation type="submission" date="2020-04" db="EMBL/GenBank/DDBJ databases">
        <authorList>
            <person name="De Canck E."/>
        </authorList>
    </citation>
    <scope>NUCLEOTIDE SEQUENCE [LARGE SCALE GENOMIC DNA]</scope>
    <source>
        <strain evidence="1 2">LMG 22037</strain>
    </source>
</reference>
<evidence type="ECO:0000313" key="2">
    <source>
        <dbReference type="Proteomes" id="UP000494249"/>
    </source>
</evidence>
<dbReference type="AlphaFoldDB" id="A0A6J5CN97"/>
<evidence type="ECO:0000313" key="1">
    <source>
        <dbReference type="EMBL" id="CAB3739713.1"/>
    </source>
</evidence>